<sequence length="169" mass="18240">MGASLKANNNRCHYTTAVSSLSSLVALWLILIIISPTAEGSISCYTCSSRNGTNMSCEDPFHPATSVYETGCMVPKEGHVGKFPANFCVKVVGTVYGTREKLVIRTCTLENMENQCGEFKYEHESLAGCILTCQSDGCNPATNLMPILSSVSFFLIYSAIMLLVNASTV</sequence>
<dbReference type="Proteomes" id="UP000076858">
    <property type="component" value="Unassembled WGS sequence"/>
</dbReference>
<protein>
    <submittedName>
        <fullName evidence="1">Uncharacterized protein</fullName>
    </submittedName>
</protein>
<dbReference type="EMBL" id="LRGB01001581">
    <property type="protein sequence ID" value="KZS11366.1"/>
    <property type="molecule type" value="Genomic_DNA"/>
</dbReference>
<gene>
    <name evidence="1" type="ORF">APZ42_024169</name>
</gene>
<dbReference type="InterPro" id="IPR031424">
    <property type="entry name" value="QVR-like"/>
</dbReference>
<evidence type="ECO:0000313" key="1">
    <source>
        <dbReference type="EMBL" id="KZS11366.1"/>
    </source>
</evidence>
<dbReference type="AlphaFoldDB" id="A0A164UHK8"/>
<accession>A0A164UHK8</accession>
<organism evidence="1 2">
    <name type="scientific">Daphnia magna</name>
    <dbReference type="NCBI Taxonomy" id="35525"/>
    <lineage>
        <taxon>Eukaryota</taxon>
        <taxon>Metazoa</taxon>
        <taxon>Ecdysozoa</taxon>
        <taxon>Arthropoda</taxon>
        <taxon>Crustacea</taxon>
        <taxon>Branchiopoda</taxon>
        <taxon>Diplostraca</taxon>
        <taxon>Cladocera</taxon>
        <taxon>Anomopoda</taxon>
        <taxon>Daphniidae</taxon>
        <taxon>Daphnia</taxon>
    </lineage>
</organism>
<dbReference type="STRING" id="35525.A0A164UHK8"/>
<comment type="caution">
    <text evidence="1">The sequence shown here is derived from an EMBL/GenBank/DDBJ whole genome shotgun (WGS) entry which is preliminary data.</text>
</comment>
<dbReference type="PANTHER" id="PTHR38332">
    <property type="entry name" value="PROTEIN CBG11604"/>
    <property type="match status" value="1"/>
</dbReference>
<dbReference type="Pfam" id="PF17064">
    <property type="entry name" value="QVR"/>
    <property type="match status" value="1"/>
</dbReference>
<evidence type="ECO:0000313" key="2">
    <source>
        <dbReference type="Proteomes" id="UP000076858"/>
    </source>
</evidence>
<name>A0A164UHK8_9CRUS</name>
<dbReference type="PANTHER" id="PTHR38332:SF2">
    <property type="entry name" value="PROTEIN QUIVER"/>
    <property type="match status" value="1"/>
</dbReference>
<dbReference type="GO" id="GO:0032222">
    <property type="term" value="P:regulation of synaptic transmission, cholinergic"/>
    <property type="evidence" value="ECO:0007669"/>
    <property type="project" value="InterPro"/>
</dbReference>
<proteinExistence type="predicted"/>
<keyword evidence="2" id="KW-1185">Reference proteome</keyword>
<reference evidence="1 2" key="1">
    <citation type="submission" date="2016-03" db="EMBL/GenBank/DDBJ databases">
        <title>EvidentialGene: Evidence-directed Construction of Genes on Genomes.</title>
        <authorList>
            <person name="Gilbert D.G."/>
            <person name="Choi J.-H."/>
            <person name="Mockaitis K."/>
            <person name="Colbourne J."/>
            <person name="Pfrender M."/>
        </authorList>
    </citation>
    <scope>NUCLEOTIDE SEQUENCE [LARGE SCALE GENOMIC DNA]</scope>
    <source>
        <strain evidence="1 2">Xinb3</strain>
        <tissue evidence="1">Complete organism</tissue>
    </source>
</reference>
<dbReference type="OrthoDB" id="75169at2759"/>
<dbReference type="GO" id="GO:0030431">
    <property type="term" value="P:sleep"/>
    <property type="evidence" value="ECO:0007669"/>
    <property type="project" value="InterPro"/>
</dbReference>